<reference evidence="4" key="1">
    <citation type="submission" date="2012-12" db="EMBL/GenBank/DDBJ databases">
        <authorList>
            <person name="Hellsten U."/>
            <person name="Grimwood J."/>
            <person name="Chapman J.A."/>
            <person name="Shapiro H."/>
            <person name="Aerts A."/>
            <person name="Otillar R.P."/>
            <person name="Terry A.Y."/>
            <person name="Boore J.L."/>
            <person name="Simakov O."/>
            <person name="Marletaz F."/>
            <person name="Cho S.-J."/>
            <person name="Edsinger-Gonzales E."/>
            <person name="Havlak P."/>
            <person name="Kuo D.-H."/>
            <person name="Larsson T."/>
            <person name="Lv J."/>
            <person name="Arendt D."/>
            <person name="Savage R."/>
            <person name="Osoegawa K."/>
            <person name="de Jong P."/>
            <person name="Lindberg D.R."/>
            <person name="Seaver E.C."/>
            <person name="Weisblat D.A."/>
            <person name="Putnam N.H."/>
            <person name="Grigoriev I.V."/>
            <person name="Rokhsar D.S."/>
        </authorList>
    </citation>
    <scope>NUCLEOTIDE SEQUENCE</scope>
</reference>
<dbReference type="OrthoDB" id="10006218at2759"/>
<dbReference type="eggNOG" id="ENOG502QRD5">
    <property type="taxonomic scope" value="Eukaryota"/>
</dbReference>
<sequence length="367" mass="41933">MRLIRNSAPATTQADTPLLRHCNDTTGTNVGKYFLKIVQVEKQDKDFWHRCCCLSLLLDFVEYRKPNQVSMLNPGVIDNSGNPLPATGLDRVVFLDTTPLYAVYELPPSTIILETSNSTEIIIDTEHLIALDRLDKLSGAELEELYEAVSNSAEISCPKVMRLGNGEEGGWNICLFAQFAPKEPCLVYSFGVRDEWSFEEGVERIFNCTIRSFDPSMNKGNAKHSKNIFFYSEALAGSDGFNSDLWRLNKLSTLRKLFREDDVILDYLKIDVEYYEWESLQSAIEENSLANVKQIGIELHRDEIFKKPTTAEHYKQFLTILNNLRKIGFYRWSAHLNPQSLSALSNFTNKTVMCCHEFTFISSKFVK</sequence>
<dbReference type="AlphaFoldDB" id="T1FRY3"/>
<dbReference type="CTD" id="20211580"/>
<dbReference type="InParanoid" id="T1FRY3"/>
<dbReference type="RefSeq" id="XP_009011944.1">
    <property type="nucleotide sequence ID" value="XM_009013696.1"/>
</dbReference>
<evidence type="ECO:0000313" key="3">
    <source>
        <dbReference type="EnsemblMetazoa" id="HelroP190385"/>
    </source>
</evidence>
<evidence type="ECO:0000259" key="1">
    <source>
        <dbReference type="Pfam" id="PF13383"/>
    </source>
</evidence>
<reference evidence="3" key="3">
    <citation type="submission" date="2015-06" db="UniProtKB">
        <authorList>
            <consortium name="EnsemblMetazoa"/>
        </authorList>
    </citation>
    <scope>IDENTIFICATION</scope>
</reference>
<accession>T1FRY3</accession>
<dbReference type="GeneID" id="20211580"/>
<dbReference type="PANTHER" id="PTHR32026:SF10">
    <property type="entry name" value="METHYLTRANSFERASE-LIKE PROTEIN 24-RELATED"/>
    <property type="match status" value="1"/>
</dbReference>
<dbReference type="EMBL" id="AMQM01002883">
    <property type="status" value="NOT_ANNOTATED_CDS"/>
    <property type="molecule type" value="Genomic_DNA"/>
</dbReference>
<dbReference type="EMBL" id="KB095905">
    <property type="protein sequence ID" value="ESO10130.1"/>
    <property type="molecule type" value="Genomic_DNA"/>
</dbReference>
<dbReference type="EnsemblMetazoa" id="HelroT190385">
    <property type="protein sequence ID" value="HelroP190385"/>
    <property type="gene ID" value="HelroG190385"/>
</dbReference>
<evidence type="ECO:0000313" key="2">
    <source>
        <dbReference type="EMBL" id="ESO10130.1"/>
    </source>
</evidence>
<dbReference type="InterPro" id="IPR026913">
    <property type="entry name" value="METTL24"/>
</dbReference>
<proteinExistence type="predicted"/>
<dbReference type="PANTHER" id="PTHR32026">
    <property type="entry name" value="METHYLTRANSFERASE-LIKE PROTEIN 24"/>
    <property type="match status" value="1"/>
</dbReference>
<protein>
    <recommendedName>
        <fullName evidence="1">Methyltransferase domain-containing protein</fullName>
    </recommendedName>
</protein>
<dbReference type="InterPro" id="IPR025714">
    <property type="entry name" value="Methyltranfer_dom"/>
</dbReference>
<name>T1FRY3_HELRO</name>
<evidence type="ECO:0000313" key="4">
    <source>
        <dbReference type="Proteomes" id="UP000015101"/>
    </source>
</evidence>
<reference evidence="2 4" key="2">
    <citation type="journal article" date="2013" name="Nature">
        <title>Insights into bilaterian evolution from three spiralian genomes.</title>
        <authorList>
            <person name="Simakov O."/>
            <person name="Marletaz F."/>
            <person name="Cho S.J."/>
            <person name="Edsinger-Gonzales E."/>
            <person name="Havlak P."/>
            <person name="Hellsten U."/>
            <person name="Kuo D.H."/>
            <person name="Larsson T."/>
            <person name="Lv J."/>
            <person name="Arendt D."/>
            <person name="Savage R."/>
            <person name="Osoegawa K."/>
            <person name="de Jong P."/>
            <person name="Grimwood J."/>
            <person name="Chapman J.A."/>
            <person name="Shapiro H."/>
            <person name="Aerts A."/>
            <person name="Otillar R.P."/>
            <person name="Terry A.Y."/>
            <person name="Boore J.L."/>
            <person name="Grigoriev I.V."/>
            <person name="Lindberg D.R."/>
            <person name="Seaver E.C."/>
            <person name="Weisblat D.A."/>
            <person name="Putnam N.H."/>
            <person name="Rokhsar D.S."/>
        </authorList>
    </citation>
    <scope>NUCLEOTIDE SEQUENCE</scope>
</reference>
<dbReference type="KEGG" id="hro:HELRODRAFT_190385"/>
<organism evidence="3 4">
    <name type="scientific">Helobdella robusta</name>
    <name type="common">Californian leech</name>
    <dbReference type="NCBI Taxonomy" id="6412"/>
    <lineage>
        <taxon>Eukaryota</taxon>
        <taxon>Metazoa</taxon>
        <taxon>Spiralia</taxon>
        <taxon>Lophotrochozoa</taxon>
        <taxon>Annelida</taxon>
        <taxon>Clitellata</taxon>
        <taxon>Hirudinea</taxon>
        <taxon>Rhynchobdellida</taxon>
        <taxon>Glossiphoniidae</taxon>
        <taxon>Helobdella</taxon>
    </lineage>
</organism>
<gene>
    <name evidence="3" type="primary">20211580</name>
    <name evidence="2" type="ORF">HELRODRAFT_190385</name>
</gene>
<dbReference type="Proteomes" id="UP000015101">
    <property type="component" value="Unassembled WGS sequence"/>
</dbReference>
<dbReference type="Pfam" id="PF13383">
    <property type="entry name" value="Methyltransf_22"/>
    <property type="match status" value="1"/>
</dbReference>
<feature type="domain" description="Methyltransferase" evidence="1">
    <location>
        <begin position="153"/>
        <end position="338"/>
    </location>
</feature>
<keyword evidence="4" id="KW-1185">Reference proteome</keyword>
<dbReference type="HOGENOM" id="CLU_754950_0_0_1"/>